<comment type="function">
    <text evidence="1 9">Histone-binding component that specifically recognizes H3 tails trimethylated on 'Lys-4' (H3K4me3), which mark transcription start sites of virtually all active genes.</text>
</comment>
<evidence type="ECO:0000256" key="9">
    <source>
        <dbReference type="RuleBase" id="RU369089"/>
    </source>
</evidence>
<dbReference type="InterPro" id="IPR019787">
    <property type="entry name" value="Znf_PHD-finger"/>
</dbReference>
<evidence type="ECO:0000256" key="2">
    <source>
        <dbReference type="ARBA" id="ARBA00010445"/>
    </source>
</evidence>
<dbReference type="Proteomes" id="UP000636709">
    <property type="component" value="Unassembled WGS sequence"/>
</dbReference>
<comment type="domain">
    <text evidence="9">The PHD-type zinc finger mediates the binding to H3K4me3.</text>
</comment>
<evidence type="ECO:0000256" key="4">
    <source>
        <dbReference type="ARBA" id="ARBA00022771"/>
    </source>
</evidence>
<dbReference type="InterPro" id="IPR045104">
    <property type="entry name" value="Alfin"/>
</dbReference>
<dbReference type="EMBL" id="JACEFO010001700">
    <property type="protein sequence ID" value="KAF8719971.1"/>
    <property type="molecule type" value="Genomic_DNA"/>
</dbReference>
<dbReference type="Pfam" id="PF00628">
    <property type="entry name" value="PHD"/>
    <property type="match status" value="1"/>
</dbReference>
<dbReference type="PANTHER" id="PTHR12321:SF113">
    <property type="entry name" value="PHD FINGER PROTEIN ALFIN-LIKE"/>
    <property type="match status" value="1"/>
</dbReference>
<evidence type="ECO:0000256" key="6">
    <source>
        <dbReference type="ARBA" id="ARBA00023015"/>
    </source>
</evidence>
<evidence type="ECO:0000259" key="10">
    <source>
        <dbReference type="PROSITE" id="PS50016"/>
    </source>
</evidence>
<dbReference type="AlphaFoldDB" id="A0A835BZ06"/>
<dbReference type="InterPro" id="IPR013083">
    <property type="entry name" value="Znf_RING/FYVE/PHD"/>
</dbReference>
<dbReference type="Gene3D" id="3.30.40.10">
    <property type="entry name" value="Zinc/RING finger domain, C3HC4 (zinc finger)"/>
    <property type="match status" value="1"/>
</dbReference>
<dbReference type="GO" id="GO:0042393">
    <property type="term" value="F:histone binding"/>
    <property type="evidence" value="ECO:0007669"/>
    <property type="project" value="UniProtKB-UniRule"/>
</dbReference>
<keyword evidence="3 9" id="KW-0479">Metal-binding</keyword>
<dbReference type="PROSITE" id="PS50016">
    <property type="entry name" value="ZF_PHD_2"/>
    <property type="match status" value="1"/>
</dbReference>
<dbReference type="GO" id="GO:0006355">
    <property type="term" value="P:regulation of DNA-templated transcription"/>
    <property type="evidence" value="ECO:0007669"/>
    <property type="project" value="UniProtKB-UniRule"/>
</dbReference>
<dbReference type="GO" id="GO:0000976">
    <property type="term" value="F:transcription cis-regulatory region binding"/>
    <property type="evidence" value="ECO:0007669"/>
    <property type="project" value="TreeGrafter"/>
</dbReference>
<evidence type="ECO:0000256" key="7">
    <source>
        <dbReference type="ARBA" id="ARBA00023163"/>
    </source>
</evidence>
<keyword evidence="7 9" id="KW-0804">Transcription</keyword>
<dbReference type="GO" id="GO:0008270">
    <property type="term" value="F:zinc ion binding"/>
    <property type="evidence" value="ECO:0007669"/>
    <property type="project" value="UniProtKB-KW"/>
</dbReference>
<reference evidence="11" key="1">
    <citation type="submission" date="2020-07" db="EMBL/GenBank/DDBJ databases">
        <title>Genome sequence and genetic diversity analysis of an under-domesticated orphan crop, white fonio (Digitaria exilis).</title>
        <authorList>
            <person name="Bennetzen J.L."/>
            <person name="Chen S."/>
            <person name="Ma X."/>
            <person name="Wang X."/>
            <person name="Yssel A.E.J."/>
            <person name="Chaluvadi S.R."/>
            <person name="Johnson M."/>
            <person name="Gangashetty P."/>
            <person name="Hamidou F."/>
            <person name="Sanogo M.D."/>
            <person name="Zwaenepoel A."/>
            <person name="Wallace J."/>
            <person name="Van De Peer Y."/>
            <person name="Van Deynze A."/>
        </authorList>
    </citation>
    <scope>NUCLEOTIDE SEQUENCE</scope>
    <source>
        <tissue evidence="11">Leaves</tissue>
    </source>
</reference>
<dbReference type="PROSITE" id="PS01359">
    <property type="entry name" value="ZF_PHD_1"/>
    <property type="match status" value="1"/>
</dbReference>
<keyword evidence="5 9" id="KW-0862">Zinc</keyword>
<dbReference type="InterPro" id="IPR011011">
    <property type="entry name" value="Znf_FYVE_PHD"/>
</dbReference>
<keyword evidence="9" id="KW-0539">Nucleus</keyword>
<comment type="subcellular location">
    <subcellularLocation>
        <location evidence="9">Nucleus</location>
    </subcellularLocation>
</comment>
<evidence type="ECO:0000256" key="5">
    <source>
        <dbReference type="ARBA" id="ARBA00022833"/>
    </source>
</evidence>
<evidence type="ECO:0000256" key="1">
    <source>
        <dbReference type="ARBA" id="ARBA00002232"/>
    </source>
</evidence>
<evidence type="ECO:0000313" key="12">
    <source>
        <dbReference type="Proteomes" id="UP000636709"/>
    </source>
</evidence>
<dbReference type="InterPro" id="IPR019786">
    <property type="entry name" value="Zinc_finger_PHD-type_CS"/>
</dbReference>
<accession>A0A835BZ06</accession>
<keyword evidence="6 9" id="KW-0805">Transcription regulation</keyword>
<sequence>MPVMYLFGNKDGSWEVKPPETYVPHSEPEPAVGINKARDSMKRHEWLQEVARHSDAWLISISFYFGSFLTAEQRKDLFTMINSLPTVQETFLASETKKKSSGPVQGNQEEEDVLPGEDKNFCASCGDRYHANAFWIGCNVCERWYHGKCVKIRASEAENIDHYECPECCSEKVGHDYDEDPKLSELFKRY</sequence>
<keyword evidence="9" id="KW-0156">Chromatin regulator</keyword>
<dbReference type="OrthoDB" id="669953at2759"/>
<evidence type="ECO:0000313" key="11">
    <source>
        <dbReference type="EMBL" id="KAF8719971.1"/>
    </source>
</evidence>
<dbReference type="GO" id="GO:0003712">
    <property type="term" value="F:transcription coregulator activity"/>
    <property type="evidence" value="ECO:0007669"/>
    <property type="project" value="TreeGrafter"/>
</dbReference>
<dbReference type="SUPFAM" id="SSF57903">
    <property type="entry name" value="FYVE/PHD zinc finger"/>
    <property type="match status" value="1"/>
</dbReference>
<comment type="subunit">
    <text evidence="9">Interacts with H3K4me3 and to a lesser extent with H3K4me2.</text>
</comment>
<keyword evidence="12" id="KW-1185">Reference proteome</keyword>
<comment type="similarity">
    <text evidence="2 9">Belongs to the Alfin family.</text>
</comment>
<name>A0A835BZ06_9POAL</name>
<dbReference type="GO" id="GO:0006325">
    <property type="term" value="P:chromatin organization"/>
    <property type="evidence" value="ECO:0007669"/>
    <property type="project" value="UniProtKB-UniRule"/>
</dbReference>
<dbReference type="InterPro" id="IPR021998">
    <property type="entry name" value="Alfin_N"/>
</dbReference>
<feature type="domain" description="PHD-type" evidence="10">
    <location>
        <begin position="119"/>
        <end position="171"/>
    </location>
</feature>
<organism evidence="11 12">
    <name type="scientific">Digitaria exilis</name>
    <dbReference type="NCBI Taxonomy" id="1010633"/>
    <lineage>
        <taxon>Eukaryota</taxon>
        <taxon>Viridiplantae</taxon>
        <taxon>Streptophyta</taxon>
        <taxon>Embryophyta</taxon>
        <taxon>Tracheophyta</taxon>
        <taxon>Spermatophyta</taxon>
        <taxon>Magnoliopsida</taxon>
        <taxon>Liliopsida</taxon>
        <taxon>Poales</taxon>
        <taxon>Poaceae</taxon>
        <taxon>PACMAD clade</taxon>
        <taxon>Panicoideae</taxon>
        <taxon>Panicodae</taxon>
        <taxon>Paniceae</taxon>
        <taxon>Anthephorinae</taxon>
        <taxon>Digitaria</taxon>
    </lineage>
</organism>
<dbReference type="PANTHER" id="PTHR12321">
    <property type="entry name" value="CPG BINDING PROTEIN"/>
    <property type="match status" value="1"/>
</dbReference>
<dbReference type="GO" id="GO:0005634">
    <property type="term" value="C:nucleus"/>
    <property type="evidence" value="ECO:0007669"/>
    <property type="project" value="UniProtKB-SubCell"/>
</dbReference>
<protein>
    <recommendedName>
        <fullName evidence="9">PHD finger protein ALFIN-LIKE</fullName>
    </recommendedName>
</protein>
<evidence type="ECO:0000256" key="8">
    <source>
        <dbReference type="PROSITE-ProRule" id="PRU00146"/>
    </source>
</evidence>
<evidence type="ECO:0000256" key="3">
    <source>
        <dbReference type="ARBA" id="ARBA00022723"/>
    </source>
</evidence>
<dbReference type="InterPro" id="IPR001965">
    <property type="entry name" value="Znf_PHD"/>
</dbReference>
<gene>
    <name evidence="11" type="ORF">HU200_024741</name>
</gene>
<dbReference type="SMART" id="SM00249">
    <property type="entry name" value="PHD"/>
    <property type="match status" value="1"/>
</dbReference>
<proteinExistence type="inferred from homology"/>
<comment type="caution">
    <text evidence="11">The sequence shown here is derived from an EMBL/GenBank/DDBJ whole genome shotgun (WGS) entry which is preliminary data.</text>
</comment>
<dbReference type="Pfam" id="PF12165">
    <property type="entry name" value="Alfin"/>
    <property type="match status" value="1"/>
</dbReference>
<keyword evidence="4 8" id="KW-0863">Zinc-finger</keyword>